<organism evidence="2">
    <name type="scientific">Salmonella enterica subsp. enterica serovar Napoli</name>
    <dbReference type="NCBI Taxonomy" id="1151001"/>
    <lineage>
        <taxon>Bacteria</taxon>
        <taxon>Pseudomonadati</taxon>
        <taxon>Pseudomonadota</taxon>
        <taxon>Gammaproteobacteria</taxon>
        <taxon>Enterobacterales</taxon>
        <taxon>Enterobacteriaceae</taxon>
        <taxon>Salmonella</taxon>
    </lineage>
</organism>
<evidence type="ECO:0000313" key="1">
    <source>
        <dbReference type="EMBL" id="EBU6393071.1"/>
    </source>
</evidence>
<sequence length="53" mass="6180">RLKFSNVLEGVRTEWDVKKTTAYDHIQPLFELLVEECHRQEGYADSALKSVTQ</sequence>
<dbReference type="EMBL" id="AAHCRV010000114">
    <property type="protein sequence ID" value="EBU6393071.1"/>
    <property type="molecule type" value="Genomic_DNA"/>
</dbReference>
<feature type="non-terminal residue" evidence="2">
    <location>
        <position position="1"/>
    </location>
</feature>
<dbReference type="AlphaFoldDB" id="A0A5I5SDL6"/>
<name>A0A5I5SDL6_SALET</name>
<dbReference type="Gene3D" id="1.10.274.110">
    <property type="match status" value="1"/>
</dbReference>
<protein>
    <submittedName>
        <fullName evidence="2">Antitermination protein</fullName>
    </submittedName>
</protein>
<gene>
    <name evidence="1" type="ORF">DRA33_23945</name>
    <name evidence="2" type="ORF">DS367_24260</name>
</gene>
<reference evidence="2" key="1">
    <citation type="submission" date="2018-07" db="EMBL/GenBank/DDBJ databases">
        <authorList>
            <person name="Ashton P.M."/>
            <person name="Dallman T."/>
            <person name="Nair S."/>
            <person name="De Pinna E."/>
            <person name="Peters T."/>
            <person name="Grant K."/>
        </authorList>
    </citation>
    <scope>NUCLEOTIDE SEQUENCE</scope>
    <source>
        <strain evidence="1">161071</strain>
        <strain evidence="2">307234</strain>
    </source>
</reference>
<accession>A0A5I5SDL6</accession>
<comment type="caution">
    <text evidence="2">The sequence shown here is derived from an EMBL/GenBank/DDBJ whole genome shotgun (WGS) entry which is preliminary data.</text>
</comment>
<dbReference type="EMBL" id="AAHMAG010000110">
    <property type="protein sequence ID" value="EBX7092291.1"/>
    <property type="molecule type" value="Genomic_DNA"/>
</dbReference>
<evidence type="ECO:0000313" key="2">
    <source>
        <dbReference type="EMBL" id="EBX7092291.1"/>
    </source>
</evidence>
<proteinExistence type="predicted"/>
<dbReference type="InterPro" id="IPR038500">
    <property type="entry name" value="Antitermination_sf"/>
</dbReference>